<dbReference type="Proteomes" id="UP000302139">
    <property type="component" value="Unassembled WGS sequence"/>
</dbReference>
<dbReference type="Proteomes" id="UP000299211">
    <property type="component" value="Unassembled WGS sequence"/>
</dbReference>
<name>A0A4D4LYS3_STRAX</name>
<accession>A0A4D4LYS3</accession>
<reference evidence="1 4" key="2">
    <citation type="submission" date="2019-04" db="EMBL/GenBank/DDBJ databases">
        <title>Draft genome sequences of Streptomyces avermitilis NBRC 14893.</title>
        <authorList>
            <person name="Komaki H."/>
            <person name="Tamura T."/>
            <person name="Hosoyama A."/>
        </authorList>
    </citation>
    <scope>NUCLEOTIDE SEQUENCE [LARGE SCALE GENOMIC DNA]</scope>
    <source>
        <strain evidence="1 4">NBRC 14893</strain>
    </source>
</reference>
<sequence>MVDFACDVGAGKISFIPVVSRGRAGRTTAFDFLPNELEAVHKGVADLSALFTGIIEVRCIDIRSHDYWVVENDGSLWIERATEGEDRKICDKEYMLSSI</sequence>
<dbReference type="EMBL" id="BJHY01000001">
    <property type="protein sequence ID" value="GDY76320.1"/>
    <property type="molecule type" value="Genomic_DNA"/>
</dbReference>
<proteinExistence type="predicted"/>
<dbReference type="AlphaFoldDB" id="A0A4D4LYS3"/>
<gene>
    <name evidence="1" type="ORF">SAV14893_029300</name>
    <name evidence="2" type="ORF">SAV31267_058050</name>
</gene>
<evidence type="ECO:0000313" key="2">
    <source>
        <dbReference type="EMBL" id="GDY76320.1"/>
    </source>
</evidence>
<comment type="caution">
    <text evidence="1">The sequence shown here is derived from an EMBL/GenBank/DDBJ whole genome shotgun (WGS) entry which is preliminary data.</text>
</comment>
<evidence type="ECO:0000313" key="1">
    <source>
        <dbReference type="EMBL" id="GDY63537.1"/>
    </source>
</evidence>
<evidence type="ECO:0000313" key="4">
    <source>
        <dbReference type="Proteomes" id="UP000302139"/>
    </source>
</evidence>
<organism evidence="1 4">
    <name type="scientific">Streptomyces avermitilis</name>
    <dbReference type="NCBI Taxonomy" id="33903"/>
    <lineage>
        <taxon>Bacteria</taxon>
        <taxon>Bacillati</taxon>
        <taxon>Actinomycetota</taxon>
        <taxon>Actinomycetes</taxon>
        <taxon>Kitasatosporales</taxon>
        <taxon>Streptomycetaceae</taxon>
        <taxon>Streptomyces</taxon>
    </lineage>
</organism>
<evidence type="ECO:0000313" key="3">
    <source>
        <dbReference type="Proteomes" id="UP000299211"/>
    </source>
</evidence>
<dbReference type="EMBL" id="BJHX01000001">
    <property type="protein sequence ID" value="GDY63537.1"/>
    <property type="molecule type" value="Genomic_DNA"/>
</dbReference>
<protein>
    <submittedName>
        <fullName evidence="1">Uncharacterized protein</fullName>
    </submittedName>
</protein>
<reference evidence="2 3" key="1">
    <citation type="submission" date="2019-04" db="EMBL/GenBank/DDBJ databases">
        <title>Draft genome sequences of Streptomyces avermitilis ATCC 31267.</title>
        <authorList>
            <person name="Komaki H."/>
            <person name="Tamura T."/>
            <person name="Hosoyama A."/>
        </authorList>
    </citation>
    <scope>NUCLEOTIDE SEQUENCE [LARGE SCALE GENOMIC DNA]</scope>
    <source>
        <strain evidence="2 3">ATCC 31267</strain>
    </source>
</reference>